<evidence type="ECO:0000313" key="3">
    <source>
        <dbReference type="EMBL" id="CAE0371010.1"/>
    </source>
</evidence>
<name>A0A7S3NN43_9STRA</name>
<feature type="coiled-coil region" evidence="1">
    <location>
        <begin position="398"/>
        <end position="568"/>
    </location>
</feature>
<evidence type="ECO:0000256" key="1">
    <source>
        <dbReference type="SAM" id="Coils"/>
    </source>
</evidence>
<reference evidence="3" key="1">
    <citation type="submission" date="2021-01" db="EMBL/GenBank/DDBJ databases">
        <authorList>
            <person name="Corre E."/>
            <person name="Pelletier E."/>
            <person name="Niang G."/>
            <person name="Scheremetjew M."/>
            <person name="Finn R."/>
            <person name="Kale V."/>
            <person name="Holt S."/>
            <person name="Cochrane G."/>
            <person name="Meng A."/>
            <person name="Brown T."/>
            <person name="Cohen L."/>
        </authorList>
    </citation>
    <scope>NUCLEOTIDE SEQUENCE</scope>
    <source>
        <strain evidence="3">CCMP1510</strain>
    </source>
</reference>
<organism evidence="3">
    <name type="scientific">Aureoumbra lagunensis</name>
    <dbReference type="NCBI Taxonomy" id="44058"/>
    <lineage>
        <taxon>Eukaryota</taxon>
        <taxon>Sar</taxon>
        <taxon>Stramenopiles</taxon>
        <taxon>Ochrophyta</taxon>
        <taxon>Pelagophyceae</taxon>
        <taxon>Pelagomonadales</taxon>
        <taxon>Aureoumbra</taxon>
    </lineage>
</organism>
<dbReference type="PANTHER" id="PTHR44927">
    <property type="entry name" value="FK506-BINDING PROTEIN 15"/>
    <property type="match status" value="1"/>
</dbReference>
<feature type="region of interest" description="Disordered" evidence="2">
    <location>
        <begin position="297"/>
        <end position="322"/>
    </location>
</feature>
<gene>
    <name evidence="3" type="ORF">ALAG00032_LOCUS11790</name>
</gene>
<protein>
    <submittedName>
        <fullName evidence="3">Uncharacterized protein</fullName>
    </submittedName>
</protein>
<proteinExistence type="predicted"/>
<dbReference type="AlphaFoldDB" id="A0A7S3NN43"/>
<accession>A0A7S3NN43</accession>
<dbReference type="EMBL" id="HBIJ01017811">
    <property type="protein sequence ID" value="CAE0371010.1"/>
    <property type="molecule type" value="Transcribed_RNA"/>
</dbReference>
<dbReference type="SUPFAM" id="SSF57997">
    <property type="entry name" value="Tropomyosin"/>
    <property type="match status" value="1"/>
</dbReference>
<sequence length="649" mass="71428">MALSDIGKSQKKMMSLFAGSGEEDSTKSLAYTAPKEPNNTGDGSRQKQENEPQSKSTSAVQYAYTGRTRLYRLESGAYTAVSNEQLGVVVLLNGTKDWQLLVYDAAKNYLLSAPVTELSDSLFPQANEYVTFSAKGTSWSAHIIGGAYEFTRVVFMCARISTKPCDLIHCKEKSIIAALGDSLNISYKQWNKDLFKQVPEKEKTLKLVCSDTKINETKTIDQCLASACLGAAVGLRRGIFWHDTWIELDIITISKQSSSAITTTEQVPTQQRSSSISQRMAGLAAAGGIPPMVVSPSMNQSNSHVSPSMNQSNSHVQPDEPQQNQLAVVPGQETARPYFATNSEVQSQNRYDTYGLAAGNALAVQQTSLLAVQSSLSQLHEKIDRISPARVGGSYGEVDSLESRLKDLFCDYRQLKSSGGAREKRREQVEEKLEILREKNAALLADKLELMEKLHSSADSRQQHQALADKLSQTQTRCQQLENELESTKQQIAQATFDKNEASATISTLQSQVNALQERVTTNEGEMSRIQNELKQALEEKEAIDLRASQAENQLSQVKAQLEETQHKLQATISTENTNGGVSESNKLDREVLVKAVMNDTYKQLYAHFSSSAESTFSASDITKTLKSVLKAVTAQHLAKLSEEESGHQ</sequence>
<keyword evidence="1" id="KW-0175">Coiled coil</keyword>
<evidence type="ECO:0000256" key="2">
    <source>
        <dbReference type="SAM" id="MobiDB-lite"/>
    </source>
</evidence>
<feature type="region of interest" description="Disordered" evidence="2">
    <location>
        <begin position="15"/>
        <end position="59"/>
    </location>
</feature>
<dbReference type="PANTHER" id="PTHR44927:SF1">
    <property type="entry name" value="FK506-BINDING PROTEIN 15"/>
    <property type="match status" value="1"/>
</dbReference>
<dbReference type="Gene3D" id="1.10.287.1490">
    <property type="match status" value="1"/>
</dbReference>